<feature type="domain" description="CN hydrolase" evidence="3">
    <location>
        <begin position="1"/>
        <end position="239"/>
    </location>
</feature>
<gene>
    <name evidence="4" type="ORF">DLNHIDIE_03059</name>
</gene>
<dbReference type="GO" id="GO:0000257">
    <property type="term" value="F:nitrilase activity"/>
    <property type="evidence" value="ECO:0007669"/>
    <property type="project" value="UniProtKB-ARBA"/>
</dbReference>
<dbReference type="InterPro" id="IPR036526">
    <property type="entry name" value="C-N_Hydrolase_sf"/>
</dbReference>
<dbReference type="PANTHER" id="PTHR43674:SF2">
    <property type="entry name" value="BETA-UREIDOPROPIONASE"/>
    <property type="match status" value="1"/>
</dbReference>
<dbReference type="PROSITE" id="PS50263">
    <property type="entry name" value="CN_HYDROLASE"/>
    <property type="match status" value="1"/>
</dbReference>
<dbReference type="SUPFAM" id="SSF56317">
    <property type="entry name" value="Carbon-nitrogen hydrolase"/>
    <property type="match status" value="1"/>
</dbReference>
<reference evidence="4 5" key="1">
    <citation type="submission" date="2019-03" db="EMBL/GenBank/DDBJ databases">
        <title>New insights into Acidothiobacillus thiooxidans sulfur metabolism through coupled gene expression, solution geochemistry, microscopy and spectroscopy analyses.</title>
        <authorList>
            <person name="Camacho D."/>
            <person name="Frazao R."/>
            <person name="Fouillen A."/>
            <person name="Nanci A."/>
            <person name="Lang B.F."/>
            <person name="Apte S.C."/>
            <person name="Baron C."/>
            <person name="Warren L.A."/>
        </authorList>
    </citation>
    <scope>NUCLEOTIDE SEQUENCE [LARGE SCALE GENOMIC DNA]</scope>
    <source>
        <strain evidence="4 5">ATCC 19377</strain>
    </source>
</reference>
<name>A0A543Q031_ACITH</name>
<dbReference type="GO" id="GO:0016811">
    <property type="term" value="F:hydrolase activity, acting on carbon-nitrogen (but not peptide) bonds, in linear amides"/>
    <property type="evidence" value="ECO:0007669"/>
    <property type="project" value="TreeGrafter"/>
</dbReference>
<dbReference type="InterPro" id="IPR003010">
    <property type="entry name" value="C-N_Hydrolase"/>
</dbReference>
<dbReference type="AlphaFoldDB" id="A0A543Q031"/>
<evidence type="ECO:0000259" key="3">
    <source>
        <dbReference type="PROSITE" id="PS50263"/>
    </source>
</evidence>
<dbReference type="Pfam" id="PF00795">
    <property type="entry name" value="CN_hydrolase"/>
    <property type="match status" value="1"/>
</dbReference>
<dbReference type="InterPro" id="IPR050345">
    <property type="entry name" value="Aliph_Amidase/BUP"/>
</dbReference>
<accession>A0A543Q031</accession>
<dbReference type="EC" id="3.5.-.-" evidence="4"/>
<evidence type="ECO:0000256" key="2">
    <source>
        <dbReference type="PROSITE-ProRule" id="PRU10139"/>
    </source>
</evidence>
<organism evidence="4 5">
    <name type="scientific">Acidithiobacillus thiooxidans ATCC 19377</name>
    <dbReference type="NCBI Taxonomy" id="637390"/>
    <lineage>
        <taxon>Bacteria</taxon>
        <taxon>Pseudomonadati</taxon>
        <taxon>Pseudomonadota</taxon>
        <taxon>Acidithiobacillia</taxon>
        <taxon>Acidithiobacillales</taxon>
        <taxon>Acidithiobacillaceae</taxon>
        <taxon>Acidithiobacillus</taxon>
    </lineage>
</organism>
<dbReference type="PANTHER" id="PTHR43674">
    <property type="entry name" value="NITRILASE C965.09-RELATED"/>
    <property type="match status" value="1"/>
</dbReference>
<dbReference type="EMBL" id="SZUV01000003">
    <property type="protein sequence ID" value="TQN49650.1"/>
    <property type="molecule type" value="Genomic_DNA"/>
</dbReference>
<sequence length="239" mass="26668">MKILICQCLNVVSFVDEALSQLVSTINEGKINGVDLIIFPELFLGGYPNQALKNINSSFKNSSQEEIVNKVIKISKNFNIAILFGMIKTYYDKQFNTAILVSSNGEVLTEYHKINLFGDYENTIFSPGVTSATIVNFLGQKVALGICYDVETESFIKDLSHRGAEIIFGIAANMQPYENVSQTIIPYLCKKYRVQIVYANYVGYDSFYTFCGRSCVTNMNGTHLFLGSSSKPGNYIVIL</sequence>
<dbReference type="InterPro" id="IPR000132">
    <property type="entry name" value="Nitrilase/CN_hydratase_CS"/>
</dbReference>
<dbReference type="PROSITE" id="PS00920">
    <property type="entry name" value="NITRIL_CHT_1"/>
    <property type="match status" value="1"/>
</dbReference>
<protein>
    <submittedName>
        <fullName evidence="4">Hydrolase in pqqF 5'region</fullName>
        <ecNumber evidence="4">3.5.-.-</ecNumber>
    </submittedName>
</protein>
<evidence type="ECO:0000313" key="4">
    <source>
        <dbReference type="EMBL" id="TQN49650.1"/>
    </source>
</evidence>
<dbReference type="Gene3D" id="3.60.110.10">
    <property type="entry name" value="Carbon-nitrogen hydrolase"/>
    <property type="match status" value="1"/>
</dbReference>
<dbReference type="Proteomes" id="UP000315403">
    <property type="component" value="Unassembled WGS sequence"/>
</dbReference>
<proteinExistence type="predicted"/>
<evidence type="ECO:0000313" key="5">
    <source>
        <dbReference type="Proteomes" id="UP000315403"/>
    </source>
</evidence>
<dbReference type="RefSeq" id="WP_142089706.1">
    <property type="nucleotide sequence ID" value="NZ_SZUV01000003.1"/>
</dbReference>
<comment type="caution">
    <text evidence="4">The sequence shown here is derived from an EMBL/GenBank/DDBJ whole genome shotgun (WGS) entry which is preliminary data.</text>
</comment>
<feature type="active site" description="Proton acceptor" evidence="2">
    <location>
        <position position="41"/>
    </location>
</feature>
<evidence type="ECO:0000256" key="1">
    <source>
        <dbReference type="ARBA" id="ARBA00022801"/>
    </source>
</evidence>
<keyword evidence="1 4" id="KW-0378">Hydrolase</keyword>